<evidence type="ECO:0000313" key="1">
    <source>
        <dbReference type="EMBL" id="KAG8059870.1"/>
    </source>
</evidence>
<dbReference type="EMBL" id="JAAALK010000287">
    <property type="protein sequence ID" value="KAG8059870.1"/>
    <property type="molecule type" value="Genomic_DNA"/>
</dbReference>
<organism evidence="1 2">
    <name type="scientific">Zizania palustris</name>
    <name type="common">Northern wild rice</name>
    <dbReference type="NCBI Taxonomy" id="103762"/>
    <lineage>
        <taxon>Eukaryota</taxon>
        <taxon>Viridiplantae</taxon>
        <taxon>Streptophyta</taxon>
        <taxon>Embryophyta</taxon>
        <taxon>Tracheophyta</taxon>
        <taxon>Spermatophyta</taxon>
        <taxon>Magnoliopsida</taxon>
        <taxon>Liliopsida</taxon>
        <taxon>Poales</taxon>
        <taxon>Poaceae</taxon>
        <taxon>BOP clade</taxon>
        <taxon>Oryzoideae</taxon>
        <taxon>Oryzeae</taxon>
        <taxon>Zizaniinae</taxon>
        <taxon>Zizania</taxon>
    </lineage>
</organism>
<name>A0A8J5RHR0_ZIZPA</name>
<reference evidence="1" key="2">
    <citation type="submission" date="2021-02" db="EMBL/GenBank/DDBJ databases">
        <authorList>
            <person name="Kimball J.A."/>
            <person name="Haas M.W."/>
            <person name="Macchietto M."/>
            <person name="Kono T."/>
            <person name="Duquette J."/>
            <person name="Shao M."/>
        </authorList>
    </citation>
    <scope>NUCLEOTIDE SEQUENCE</scope>
    <source>
        <tissue evidence="1">Fresh leaf tissue</tissue>
    </source>
</reference>
<sequence>MFPPLSGLQSLRQVFQLSLVWFLHMLKSNLIAISMTNKVAIEISRYRLLEFDRVSSFTLGGMALAEACGVPMQSTLTVGGVRGVATAFAPRDVLRKGTIE</sequence>
<comment type="caution">
    <text evidence="1">The sequence shown here is derived from an EMBL/GenBank/DDBJ whole genome shotgun (WGS) entry which is preliminary data.</text>
</comment>
<reference evidence="1" key="1">
    <citation type="journal article" date="2021" name="bioRxiv">
        <title>Whole Genome Assembly and Annotation of Northern Wild Rice, Zizania palustris L., Supports a Whole Genome Duplication in the Zizania Genus.</title>
        <authorList>
            <person name="Haas M."/>
            <person name="Kono T."/>
            <person name="Macchietto M."/>
            <person name="Millas R."/>
            <person name="McGilp L."/>
            <person name="Shao M."/>
            <person name="Duquette J."/>
            <person name="Hirsch C.N."/>
            <person name="Kimball J."/>
        </authorList>
    </citation>
    <scope>NUCLEOTIDE SEQUENCE</scope>
    <source>
        <tissue evidence="1">Fresh leaf tissue</tissue>
    </source>
</reference>
<gene>
    <name evidence="1" type="ORF">GUJ93_ZPchr0002g23051</name>
</gene>
<dbReference type="Proteomes" id="UP000729402">
    <property type="component" value="Unassembled WGS sequence"/>
</dbReference>
<accession>A0A8J5RHR0</accession>
<dbReference type="AlphaFoldDB" id="A0A8J5RHR0"/>
<keyword evidence="2" id="KW-1185">Reference proteome</keyword>
<protein>
    <submittedName>
        <fullName evidence="1">Uncharacterized protein</fullName>
    </submittedName>
</protein>
<dbReference type="OrthoDB" id="567160at2759"/>
<dbReference type="PANTHER" id="PTHR30566">
    <property type="entry name" value="YNAI-RELATED MECHANOSENSITIVE ION CHANNEL"/>
    <property type="match status" value="1"/>
</dbReference>
<dbReference type="PANTHER" id="PTHR30566:SF24">
    <property type="entry name" value="OS02G0681000 PROTEIN"/>
    <property type="match status" value="1"/>
</dbReference>
<proteinExistence type="predicted"/>
<evidence type="ECO:0000313" key="2">
    <source>
        <dbReference type="Proteomes" id="UP000729402"/>
    </source>
</evidence>